<evidence type="ECO:0000256" key="1">
    <source>
        <dbReference type="ARBA" id="ARBA00012513"/>
    </source>
</evidence>
<keyword evidence="8" id="KW-1133">Transmembrane helix</keyword>
<keyword evidence="3" id="KW-0808">Transferase</keyword>
<evidence type="ECO:0000313" key="11">
    <source>
        <dbReference type="Proteomes" id="UP000094960"/>
    </source>
</evidence>
<gene>
    <name evidence="10" type="ORF">BFF78_21140</name>
</gene>
<dbReference type="Proteomes" id="UP000094960">
    <property type="component" value="Chromosome"/>
</dbReference>
<evidence type="ECO:0000256" key="2">
    <source>
        <dbReference type="ARBA" id="ARBA00022527"/>
    </source>
</evidence>
<keyword evidence="4" id="KW-0547">Nucleotide-binding</keyword>
<evidence type="ECO:0000256" key="3">
    <source>
        <dbReference type="ARBA" id="ARBA00022679"/>
    </source>
</evidence>
<dbReference type="Gene3D" id="3.30.200.20">
    <property type="entry name" value="Phosphorylase Kinase, domain 1"/>
    <property type="match status" value="1"/>
</dbReference>
<dbReference type="AlphaFoldDB" id="A0A1D7YCK8"/>
<evidence type="ECO:0000256" key="6">
    <source>
        <dbReference type="ARBA" id="ARBA00022840"/>
    </source>
</evidence>
<evidence type="ECO:0000256" key="8">
    <source>
        <dbReference type="SAM" id="Phobius"/>
    </source>
</evidence>
<dbReference type="PANTHER" id="PTHR43289">
    <property type="entry name" value="MITOGEN-ACTIVATED PROTEIN KINASE KINASE KINASE 20-RELATED"/>
    <property type="match status" value="1"/>
</dbReference>
<evidence type="ECO:0000313" key="10">
    <source>
        <dbReference type="EMBL" id="AOR33236.1"/>
    </source>
</evidence>
<evidence type="ECO:0000259" key="9">
    <source>
        <dbReference type="PROSITE" id="PS50011"/>
    </source>
</evidence>
<feature type="compositionally biased region" description="Basic residues" evidence="7">
    <location>
        <begin position="458"/>
        <end position="468"/>
    </location>
</feature>
<feature type="domain" description="Protein kinase" evidence="9">
    <location>
        <begin position="9"/>
        <end position="264"/>
    </location>
</feature>
<dbReference type="PROSITE" id="PS00108">
    <property type="entry name" value="PROTEIN_KINASE_ST"/>
    <property type="match status" value="1"/>
</dbReference>
<keyword evidence="11" id="KW-1185">Reference proteome</keyword>
<feature type="compositionally biased region" description="Pro residues" evidence="7">
    <location>
        <begin position="405"/>
        <end position="416"/>
    </location>
</feature>
<dbReference type="Gene3D" id="1.10.510.10">
    <property type="entry name" value="Transferase(Phosphotransferase) domain 1"/>
    <property type="match status" value="1"/>
</dbReference>
<accession>A0A1D7YCK8</accession>
<name>A0A1D7YCK8_9ACTN</name>
<dbReference type="RefSeq" id="WP_069779815.1">
    <property type="nucleotide sequence ID" value="NZ_CP017248.1"/>
</dbReference>
<dbReference type="CDD" id="cd14014">
    <property type="entry name" value="STKc_PknB_like"/>
    <property type="match status" value="1"/>
</dbReference>
<dbReference type="EMBL" id="CP017248">
    <property type="protein sequence ID" value="AOR33236.1"/>
    <property type="molecule type" value="Genomic_DNA"/>
</dbReference>
<keyword evidence="8" id="KW-0472">Membrane</keyword>
<organism evidence="10 11">
    <name type="scientific">Streptomyces fodineus</name>
    <dbReference type="NCBI Taxonomy" id="1904616"/>
    <lineage>
        <taxon>Bacteria</taxon>
        <taxon>Bacillati</taxon>
        <taxon>Actinomycetota</taxon>
        <taxon>Actinomycetes</taxon>
        <taxon>Kitasatosporales</taxon>
        <taxon>Streptomycetaceae</taxon>
        <taxon>Streptomyces</taxon>
    </lineage>
</organism>
<keyword evidence="6" id="KW-0067">ATP-binding</keyword>
<dbReference type="SMART" id="SM00220">
    <property type="entry name" value="S_TKc"/>
    <property type="match status" value="1"/>
</dbReference>
<dbReference type="KEGG" id="spun:BFF78_21140"/>
<reference evidence="11" key="1">
    <citation type="submission" date="2016-09" db="EMBL/GenBank/DDBJ databases">
        <title>Streptomyces puniciscabiei strain:TW1S1 Genome sequencing and assembly.</title>
        <authorList>
            <person name="Kim M.-K."/>
            <person name="Kim S.B."/>
        </authorList>
    </citation>
    <scope>NUCLEOTIDE SEQUENCE [LARGE SCALE GENOMIC DNA]</scope>
    <source>
        <strain evidence="11">TW1S1</strain>
    </source>
</reference>
<evidence type="ECO:0000256" key="7">
    <source>
        <dbReference type="SAM" id="MobiDB-lite"/>
    </source>
</evidence>
<dbReference type="SUPFAM" id="SSF56112">
    <property type="entry name" value="Protein kinase-like (PK-like)"/>
    <property type="match status" value="1"/>
</dbReference>
<evidence type="ECO:0000256" key="4">
    <source>
        <dbReference type="ARBA" id="ARBA00022741"/>
    </source>
</evidence>
<dbReference type="GO" id="GO:0004674">
    <property type="term" value="F:protein serine/threonine kinase activity"/>
    <property type="evidence" value="ECO:0007669"/>
    <property type="project" value="UniProtKB-KW"/>
</dbReference>
<dbReference type="InterPro" id="IPR000719">
    <property type="entry name" value="Prot_kinase_dom"/>
</dbReference>
<evidence type="ECO:0000256" key="5">
    <source>
        <dbReference type="ARBA" id="ARBA00022777"/>
    </source>
</evidence>
<proteinExistence type="predicted"/>
<dbReference type="GO" id="GO:0005524">
    <property type="term" value="F:ATP binding"/>
    <property type="evidence" value="ECO:0007669"/>
    <property type="project" value="UniProtKB-KW"/>
</dbReference>
<dbReference type="InterPro" id="IPR008271">
    <property type="entry name" value="Ser/Thr_kinase_AS"/>
</dbReference>
<dbReference type="Pfam" id="PF00069">
    <property type="entry name" value="Pkinase"/>
    <property type="match status" value="1"/>
</dbReference>
<feature type="region of interest" description="Disordered" evidence="7">
    <location>
        <begin position="304"/>
        <end position="472"/>
    </location>
</feature>
<feature type="transmembrane region" description="Helical" evidence="8">
    <location>
        <begin position="475"/>
        <end position="494"/>
    </location>
</feature>
<keyword evidence="5 10" id="KW-0418">Kinase</keyword>
<dbReference type="PANTHER" id="PTHR43289:SF6">
    <property type="entry name" value="SERINE_THREONINE-PROTEIN KINASE NEKL-3"/>
    <property type="match status" value="1"/>
</dbReference>
<dbReference type="PROSITE" id="PS50011">
    <property type="entry name" value="PROTEIN_KINASE_DOM"/>
    <property type="match status" value="1"/>
</dbReference>
<feature type="compositionally biased region" description="Basic and acidic residues" evidence="7">
    <location>
        <begin position="372"/>
        <end position="382"/>
    </location>
</feature>
<keyword evidence="8" id="KW-0812">Transmembrane</keyword>
<dbReference type="InterPro" id="IPR011009">
    <property type="entry name" value="Kinase-like_dom_sf"/>
</dbReference>
<feature type="compositionally biased region" description="Pro residues" evidence="7">
    <location>
        <begin position="332"/>
        <end position="371"/>
    </location>
</feature>
<sequence length="497" mass="53293">MGETFAGRYELADPIGRGGVGAVWRAWDHRRRRYVAAKVLQQRDAHSLLRFVREQALRIDHPHVLAPASWAADDDKVLFTMDLVAGGSLVHLVGDYGPLPPAFVCTLLDQLLSGLAAVHAEGVIHRDIKPANVLLEATGTGRPRLRLSDFGIAMRLGEPRLTETNLVVGTPGYLAPEQMLGAEPDFPADLFAVGLVALYLLEGAKPDVKALVQYFADHGTPSPPKGIPEPLWQVVATLLQPDPDARFRTATGARKALAAAAELLPEPEPDDELIEIFDQLGPLPPGFAPDGPLKRASGVALELVGGTDTTPSPDAGADPGTGSLSDTGSFRLPPPPEPSSPELPPEGPPSQDPLPQQPPTPEPYPQQAPPPADERSRPRAEQMPRAVDASPYPPYAQPYLQPYAQQPPTPAQPPLHQPYFSPRAHDPRVDASTASYTAHDTHLPHPGRPLSGPPVQGRRGHRAGRNRRPGPPAKVAVPMLLLALACYAVGFWALTRV</sequence>
<dbReference type="EC" id="2.7.11.1" evidence="1"/>
<protein>
    <recommendedName>
        <fullName evidence="1">non-specific serine/threonine protein kinase</fullName>
        <ecNumber evidence="1">2.7.11.1</ecNumber>
    </recommendedName>
</protein>
<keyword evidence="2 10" id="KW-0723">Serine/threonine-protein kinase</keyword>